<accession>A0ACA9QBF4</accession>
<sequence>PIESSKHRHNTNLNPIIDKVLSAKRVDGLARLWISREEIFIYEQ</sequence>
<keyword evidence="2" id="KW-1185">Reference proteome</keyword>
<evidence type="ECO:0000313" key="1">
    <source>
        <dbReference type="EMBL" id="CAG8744220.1"/>
    </source>
</evidence>
<proteinExistence type="predicted"/>
<reference evidence="1" key="1">
    <citation type="submission" date="2021-06" db="EMBL/GenBank/DDBJ databases">
        <authorList>
            <person name="Kallberg Y."/>
            <person name="Tangrot J."/>
            <person name="Rosling A."/>
        </authorList>
    </citation>
    <scope>NUCLEOTIDE SEQUENCE</scope>
    <source>
        <strain evidence="1">IL203A</strain>
    </source>
</reference>
<protein>
    <submittedName>
        <fullName evidence="1">12648_t:CDS:1</fullName>
    </submittedName>
</protein>
<evidence type="ECO:0000313" key="2">
    <source>
        <dbReference type="Proteomes" id="UP000789702"/>
    </source>
</evidence>
<name>A0ACA9QBF4_9GLOM</name>
<gene>
    <name evidence="1" type="ORF">DHETER_LOCUS14241</name>
</gene>
<dbReference type="Proteomes" id="UP000789702">
    <property type="component" value="Unassembled WGS sequence"/>
</dbReference>
<organism evidence="1 2">
    <name type="scientific">Dentiscutata heterogama</name>
    <dbReference type="NCBI Taxonomy" id="1316150"/>
    <lineage>
        <taxon>Eukaryota</taxon>
        <taxon>Fungi</taxon>
        <taxon>Fungi incertae sedis</taxon>
        <taxon>Mucoromycota</taxon>
        <taxon>Glomeromycotina</taxon>
        <taxon>Glomeromycetes</taxon>
        <taxon>Diversisporales</taxon>
        <taxon>Gigasporaceae</taxon>
        <taxon>Dentiscutata</taxon>
    </lineage>
</organism>
<feature type="non-terminal residue" evidence="1">
    <location>
        <position position="44"/>
    </location>
</feature>
<feature type="non-terminal residue" evidence="1">
    <location>
        <position position="1"/>
    </location>
</feature>
<dbReference type="EMBL" id="CAJVPU010042732">
    <property type="protein sequence ID" value="CAG8744220.1"/>
    <property type="molecule type" value="Genomic_DNA"/>
</dbReference>
<comment type="caution">
    <text evidence="1">The sequence shown here is derived from an EMBL/GenBank/DDBJ whole genome shotgun (WGS) entry which is preliminary data.</text>
</comment>